<accession>A0AA91A3H8</accession>
<dbReference type="InterPro" id="IPR011990">
    <property type="entry name" value="TPR-like_helical_dom_sf"/>
</dbReference>
<dbReference type="RefSeq" id="WP_153097036.1">
    <property type="nucleotide sequence ID" value="NZ_VZBP01000096.1"/>
</dbReference>
<name>A0AA91A3H8_9BACT</name>
<reference evidence="5" key="1">
    <citation type="submission" date="2019-09" db="EMBL/GenBank/DDBJ databases">
        <title>Distinct polysaccharide growth profiles of human intestinal Prevotella copri isolates.</title>
        <authorList>
            <person name="Fehlner-Peach H."/>
            <person name="Magnabosco C."/>
            <person name="Raghavan V."/>
            <person name="Scher J.U."/>
            <person name="Tett A."/>
            <person name="Cox L.M."/>
            <person name="Gottsegen C."/>
            <person name="Watters A."/>
            <person name="Wiltshire- Gordon J.D."/>
            <person name="Segata N."/>
            <person name="Bonneau R."/>
            <person name="Littman D.R."/>
        </authorList>
    </citation>
    <scope>NUCLEOTIDE SEQUENCE [LARGE SCALE GENOMIC DNA]</scope>
    <source>
        <strain evidence="5">iA624</strain>
    </source>
</reference>
<sequence length="1228" mass="141773">MRLLLSIIMFFSVVSVFAQTEESNKYFNQGMELYNQGKYTEAIPCFEKSDSIDKITLDSTSNRRDYSSMWLASCYYHLAEFDKAKEIDSTNSFVFPIDRNKTVLSDKYSLEGNELVEKNKIEKALECYYKCANLEKENLGENSVSYANTLLDIYLCKENNNLNEGLDTLYYKISNIYKTRLGQYSHPYWLINVVDAYRLLWNRSLTDSSSIKNTLSKFIESYKIACKIRKNHSDISDVLCGRLSYVIAYLYSKLAESSERTNERKLYASLASSYHYYSKIAGKELEDYKKVMPIKYNFDSSFCYEVLSGKQNVNFDLYKHLLEYSLIDLNFSAIALVVDNLSKVVPDSIIYAYAMEKLGNKDYIDAAQLVDICRRSSFDKTESIESDFYSTSYALLQYMVIGETYHVQNICMNVDSFKKQKDYDTNYDLEKNSLAWHEAQFGKNSSYYTKRLLRQSAKELFENGNFDKAIACAQECLNICYDMPYADSLYIALAYKSIGVCYTYMGKEYIEKAELALKKSFDIFYRNLKYNRFTLPRLEAMECENSFVNDSKSFYLRDEYDGAKVEDFLNLTIFLNTIYKSTGNIKALAYTTQHAINILEKPSYNDKMDYPELYQDMCVVCYCDIRQIYTDKYLPEFDSIAMNNVIKYFRNQPAKQRNKYYLKNSTKRYFSSYLDMYYKVDSPNIYYQYWFENNLLTLCYEKPSNVTIGEAYNAALFSKGILLNTEIEMRKLIAESQDKTLIDKFQKLQKYYLQLENANRENKKGMNNEIEYLEAELLTKCKTYGDYTRKLSYKWQDVKSKLANGAIAIEFVTFATGKDSVLYAALILGKKYSAPKMIPLFEKKQLQRIEKDNYYKSNELYRLIWKPIETMLANATKVYFSPIGELYNIALENVPGVEKFQKASFYRVSTTKNIITDSNINTLNKKAIIYGGLKYDTDESTLINDAHIYNVDRNLIADDNIADSLNLRNGVVYLPATKEEALDIETKLSKSTVQTSLFTGPKGTETSIKSFSGKDIEMMHIATHGFYWTEEESNRMGELRFIRNAANSDMEDKALTRSGLLFSGANNALSGKKIPQGIDDGILTAKEISQMDLRKLDLVVLSACQTGLGEISGDGVFGLQRGFKKAGANTLMMSLWKVDDKATKLLMSRFYSNLVAGKSKIESLRDAQKYVREYETEVEVRPDNKPAISAHAKVQVQQSNTQQKIIKKVHPYKDPKYWAAFILLDALN</sequence>
<organism evidence="4 5">
    <name type="scientific">Segatella copri</name>
    <dbReference type="NCBI Taxonomy" id="165179"/>
    <lineage>
        <taxon>Bacteria</taxon>
        <taxon>Pseudomonadati</taxon>
        <taxon>Bacteroidota</taxon>
        <taxon>Bacteroidia</taxon>
        <taxon>Bacteroidales</taxon>
        <taxon>Prevotellaceae</taxon>
        <taxon>Segatella</taxon>
    </lineage>
</organism>
<keyword evidence="2" id="KW-0732">Signal</keyword>
<gene>
    <name evidence="4" type="ORF">F7D57_07915</name>
</gene>
<evidence type="ECO:0000313" key="5">
    <source>
        <dbReference type="Proteomes" id="UP000405805"/>
    </source>
</evidence>
<dbReference type="Proteomes" id="UP000405805">
    <property type="component" value="Unassembled WGS sequence"/>
</dbReference>
<dbReference type="InterPro" id="IPR019734">
    <property type="entry name" value="TPR_rpt"/>
</dbReference>
<dbReference type="SMART" id="SM00028">
    <property type="entry name" value="TPR"/>
    <property type="match status" value="4"/>
</dbReference>
<feature type="domain" description="CHAT" evidence="3">
    <location>
        <begin position="858"/>
        <end position="1223"/>
    </location>
</feature>
<evidence type="ECO:0000313" key="4">
    <source>
        <dbReference type="EMBL" id="MQO09637.1"/>
    </source>
</evidence>
<dbReference type="InterPro" id="IPR024983">
    <property type="entry name" value="CHAT_dom"/>
</dbReference>
<protein>
    <submittedName>
        <fullName evidence="4">CHAT domain-containing protein</fullName>
    </submittedName>
</protein>
<dbReference type="AlphaFoldDB" id="A0AA91A3H8"/>
<dbReference type="PANTHER" id="PTHR10098">
    <property type="entry name" value="RAPSYN-RELATED"/>
    <property type="match status" value="1"/>
</dbReference>
<dbReference type="SUPFAM" id="SSF48452">
    <property type="entry name" value="TPR-like"/>
    <property type="match status" value="2"/>
</dbReference>
<dbReference type="Pfam" id="PF13181">
    <property type="entry name" value="TPR_8"/>
    <property type="match status" value="1"/>
</dbReference>
<feature type="repeat" description="TPR" evidence="1">
    <location>
        <begin position="23"/>
        <end position="56"/>
    </location>
</feature>
<feature type="signal peptide" evidence="2">
    <location>
        <begin position="1"/>
        <end position="18"/>
    </location>
</feature>
<feature type="chain" id="PRO_5041721596" evidence="2">
    <location>
        <begin position="19"/>
        <end position="1228"/>
    </location>
</feature>
<dbReference type="PROSITE" id="PS50005">
    <property type="entry name" value="TPR"/>
    <property type="match status" value="1"/>
</dbReference>
<dbReference type="Pfam" id="PF12770">
    <property type="entry name" value="CHAT"/>
    <property type="match status" value="1"/>
</dbReference>
<dbReference type="Gene3D" id="1.25.40.10">
    <property type="entry name" value="Tetratricopeptide repeat domain"/>
    <property type="match status" value="2"/>
</dbReference>
<comment type="caution">
    <text evidence="4">The sequence shown here is derived from an EMBL/GenBank/DDBJ whole genome shotgun (WGS) entry which is preliminary data.</text>
</comment>
<evidence type="ECO:0000256" key="1">
    <source>
        <dbReference type="PROSITE-ProRule" id="PRU00339"/>
    </source>
</evidence>
<dbReference type="EMBL" id="VZBP01000096">
    <property type="protein sequence ID" value="MQO09637.1"/>
    <property type="molecule type" value="Genomic_DNA"/>
</dbReference>
<keyword evidence="1" id="KW-0802">TPR repeat</keyword>
<proteinExistence type="predicted"/>
<evidence type="ECO:0000256" key="2">
    <source>
        <dbReference type="SAM" id="SignalP"/>
    </source>
</evidence>
<evidence type="ECO:0000259" key="3">
    <source>
        <dbReference type="Pfam" id="PF12770"/>
    </source>
</evidence>